<dbReference type="Proteomes" id="UP001359886">
    <property type="component" value="Unassembled WGS sequence"/>
</dbReference>
<keyword evidence="6 8" id="KW-0472">Membrane</keyword>
<dbReference type="CDD" id="cd01347">
    <property type="entry name" value="ligand_gated_channel"/>
    <property type="match status" value="1"/>
</dbReference>
<evidence type="ECO:0000256" key="7">
    <source>
        <dbReference type="ARBA" id="ARBA00023237"/>
    </source>
</evidence>
<dbReference type="InterPro" id="IPR000531">
    <property type="entry name" value="Beta-barrel_TonB"/>
</dbReference>
<dbReference type="InterPro" id="IPR037066">
    <property type="entry name" value="Plug_dom_sf"/>
</dbReference>
<dbReference type="InterPro" id="IPR036942">
    <property type="entry name" value="Beta-barrel_TonB_sf"/>
</dbReference>
<evidence type="ECO:0000256" key="8">
    <source>
        <dbReference type="PROSITE-ProRule" id="PRU01360"/>
    </source>
</evidence>
<evidence type="ECO:0000313" key="14">
    <source>
        <dbReference type="Proteomes" id="UP001359886"/>
    </source>
</evidence>
<comment type="caution">
    <text evidence="13">The sequence shown here is derived from an EMBL/GenBank/DDBJ whole genome shotgun (WGS) entry which is preliminary data.</text>
</comment>
<organism evidence="13 14">
    <name type="scientific">Elongatibacter sediminis</name>
    <dbReference type="NCBI Taxonomy" id="3119006"/>
    <lineage>
        <taxon>Bacteria</taxon>
        <taxon>Pseudomonadati</taxon>
        <taxon>Pseudomonadota</taxon>
        <taxon>Gammaproteobacteria</taxon>
        <taxon>Chromatiales</taxon>
        <taxon>Wenzhouxiangellaceae</taxon>
        <taxon>Elongatibacter</taxon>
    </lineage>
</organism>
<keyword evidence="10" id="KW-0732">Signal</keyword>
<keyword evidence="2 8" id="KW-0813">Transport</keyword>
<dbReference type="PROSITE" id="PS52016">
    <property type="entry name" value="TONB_DEPENDENT_REC_3"/>
    <property type="match status" value="1"/>
</dbReference>
<keyword evidence="5 9" id="KW-0798">TonB box</keyword>
<evidence type="ECO:0000313" key="13">
    <source>
        <dbReference type="EMBL" id="MEJ8567736.1"/>
    </source>
</evidence>
<reference evidence="13 14" key="1">
    <citation type="submission" date="2024-02" db="EMBL/GenBank/DDBJ databases">
        <title>A novel Wenzhouxiangellaceae bacterium, isolated from coastal sediments.</title>
        <authorList>
            <person name="Du Z.-J."/>
            <person name="Ye Y.-Q."/>
            <person name="Zhang X.-Y."/>
        </authorList>
    </citation>
    <scope>NUCLEOTIDE SEQUENCE [LARGE SCALE GENOMIC DNA]</scope>
    <source>
        <strain evidence="13 14">CH-27</strain>
    </source>
</reference>
<dbReference type="PANTHER" id="PTHR30069">
    <property type="entry name" value="TONB-DEPENDENT OUTER MEMBRANE RECEPTOR"/>
    <property type="match status" value="1"/>
</dbReference>
<accession>A0AAW9RDC7</accession>
<keyword evidence="13" id="KW-0675">Receptor</keyword>
<keyword evidence="4 8" id="KW-0812">Transmembrane</keyword>
<evidence type="ECO:0000256" key="4">
    <source>
        <dbReference type="ARBA" id="ARBA00022692"/>
    </source>
</evidence>
<feature type="chain" id="PRO_5043567018" evidence="10">
    <location>
        <begin position="28"/>
        <end position="725"/>
    </location>
</feature>
<dbReference type="PANTHER" id="PTHR30069:SF42">
    <property type="entry name" value="FERRIC AEROBACTIN RECEPTOR"/>
    <property type="match status" value="1"/>
</dbReference>
<dbReference type="Pfam" id="PF07715">
    <property type="entry name" value="Plug"/>
    <property type="match status" value="1"/>
</dbReference>
<dbReference type="GO" id="GO:0009279">
    <property type="term" value="C:cell outer membrane"/>
    <property type="evidence" value="ECO:0007669"/>
    <property type="project" value="UniProtKB-SubCell"/>
</dbReference>
<evidence type="ECO:0000259" key="11">
    <source>
        <dbReference type="Pfam" id="PF00593"/>
    </source>
</evidence>
<dbReference type="Gene3D" id="2.40.170.20">
    <property type="entry name" value="TonB-dependent receptor, beta-barrel domain"/>
    <property type="match status" value="1"/>
</dbReference>
<feature type="domain" description="TonB-dependent receptor-like beta-barrel" evidence="11">
    <location>
        <begin position="276"/>
        <end position="689"/>
    </location>
</feature>
<keyword evidence="7 8" id="KW-0998">Cell outer membrane</keyword>
<evidence type="ECO:0000256" key="10">
    <source>
        <dbReference type="SAM" id="SignalP"/>
    </source>
</evidence>
<feature type="signal peptide" evidence="10">
    <location>
        <begin position="1"/>
        <end position="27"/>
    </location>
</feature>
<dbReference type="EMBL" id="JAZHOG010000005">
    <property type="protein sequence ID" value="MEJ8567736.1"/>
    <property type="molecule type" value="Genomic_DNA"/>
</dbReference>
<name>A0AAW9RDC7_9GAMM</name>
<dbReference type="InterPro" id="IPR012910">
    <property type="entry name" value="Plug_dom"/>
</dbReference>
<proteinExistence type="inferred from homology"/>
<evidence type="ECO:0000256" key="3">
    <source>
        <dbReference type="ARBA" id="ARBA00022452"/>
    </source>
</evidence>
<dbReference type="RefSeq" id="WP_354695061.1">
    <property type="nucleotide sequence ID" value="NZ_JAZHOG010000005.1"/>
</dbReference>
<dbReference type="InterPro" id="IPR039426">
    <property type="entry name" value="TonB-dep_rcpt-like"/>
</dbReference>
<sequence length="725" mass="79823">MKSLVKRRQLCAAVLFSLAIGTGNAVAQLGGDESAEAEERAGVLEEILVSATRTARTDKAISNKVTFVESEEIRIQQTLSLNPTDMLSNLLPSYSPSRQKLTGLGEAFRGRSPLLLIDGVPQSNPLRDGSRDGFTIDLAVVEEVEIVYGANAIQGLGATGGIINYKTLSPSRTGELEQRAELGFTSDDDFHSNSSGWRANYIIGQRVGRWDFIASATYEDRGLFYDGDDEPVGIDETQGDIADSETWNFFAKLGFEPDENQRIQLMVNSFNLQMQDNYVSVDGDRSQGIPTTSIKGSTPGEPAENDVTTITLNYGHLDFLGGRFSAQVYRQDFSSNFGGGTFGIFQDPLIAPVGTHFDQSQNNSEKTGVRFTQVYNQVFDSPLSVIVGVDYLEDETAQALIFSGRDWVPETRFKNTAPFAQLDWDVTEWIQLTGGARFESAKLDVADYESLAGNRSDFQRVPVQGGSPDFDETLINFGGVVRPNEALSLYGTYSEGFSMPDVGRVLRGVNTFDTQVESFLDLAPLITDNLEFGAEYATDRFNVQVAWFESTSDFGVRLVPDADGVFTVNREETRIDGWEISGKFRFTDWVSLGAGIALLDGRFDSDDDGSVDSDLGAQDVGSDRMNLFLDITPPGNFSYRLQSFTYFDNTFRNAAGAATAEFDGYTTVDALVAWAVHPTTQLSLGISNLFDEQYLTYYSQAGNTRNDRYNAGRGRTLTLRANFRF</sequence>
<dbReference type="GO" id="GO:0015344">
    <property type="term" value="F:siderophore uptake transmembrane transporter activity"/>
    <property type="evidence" value="ECO:0007669"/>
    <property type="project" value="TreeGrafter"/>
</dbReference>
<evidence type="ECO:0000256" key="5">
    <source>
        <dbReference type="ARBA" id="ARBA00023077"/>
    </source>
</evidence>
<dbReference type="GO" id="GO:0044718">
    <property type="term" value="P:siderophore transmembrane transport"/>
    <property type="evidence" value="ECO:0007669"/>
    <property type="project" value="TreeGrafter"/>
</dbReference>
<evidence type="ECO:0000256" key="6">
    <source>
        <dbReference type="ARBA" id="ARBA00023136"/>
    </source>
</evidence>
<evidence type="ECO:0000256" key="1">
    <source>
        <dbReference type="ARBA" id="ARBA00004571"/>
    </source>
</evidence>
<feature type="domain" description="TonB-dependent receptor plug" evidence="12">
    <location>
        <begin position="61"/>
        <end position="162"/>
    </location>
</feature>
<evidence type="ECO:0000259" key="12">
    <source>
        <dbReference type="Pfam" id="PF07715"/>
    </source>
</evidence>
<keyword evidence="14" id="KW-1185">Reference proteome</keyword>
<dbReference type="SUPFAM" id="SSF56935">
    <property type="entry name" value="Porins"/>
    <property type="match status" value="1"/>
</dbReference>
<protein>
    <submittedName>
        <fullName evidence="13">TonB-dependent receptor</fullName>
    </submittedName>
</protein>
<evidence type="ECO:0000256" key="2">
    <source>
        <dbReference type="ARBA" id="ARBA00022448"/>
    </source>
</evidence>
<dbReference type="Pfam" id="PF00593">
    <property type="entry name" value="TonB_dep_Rec_b-barrel"/>
    <property type="match status" value="1"/>
</dbReference>
<dbReference type="AlphaFoldDB" id="A0AAW9RDC7"/>
<keyword evidence="3 8" id="KW-1134">Transmembrane beta strand</keyword>
<gene>
    <name evidence="13" type="ORF">V3330_08880</name>
</gene>
<comment type="subcellular location">
    <subcellularLocation>
        <location evidence="1 8">Cell outer membrane</location>
        <topology evidence="1 8">Multi-pass membrane protein</topology>
    </subcellularLocation>
</comment>
<evidence type="ECO:0000256" key="9">
    <source>
        <dbReference type="RuleBase" id="RU003357"/>
    </source>
</evidence>
<dbReference type="Gene3D" id="2.170.130.10">
    <property type="entry name" value="TonB-dependent receptor, plug domain"/>
    <property type="match status" value="1"/>
</dbReference>
<comment type="similarity">
    <text evidence="8 9">Belongs to the TonB-dependent receptor family.</text>
</comment>